<protein>
    <recommendedName>
        <fullName evidence="4">Xylanolytic transcriptional activator regulatory domain-containing protein</fullName>
    </recommendedName>
</protein>
<evidence type="ECO:0000256" key="2">
    <source>
        <dbReference type="ARBA" id="ARBA00023242"/>
    </source>
</evidence>
<dbReference type="GO" id="GO:0006351">
    <property type="term" value="P:DNA-templated transcription"/>
    <property type="evidence" value="ECO:0007669"/>
    <property type="project" value="InterPro"/>
</dbReference>
<feature type="compositionally biased region" description="Polar residues" evidence="3">
    <location>
        <begin position="19"/>
        <end position="39"/>
    </location>
</feature>
<comment type="subcellular location">
    <subcellularLocation>
        <location evidence="1">Nucleus</location>
    </subcellularLocation>
</comment>
<dbReference type="HOGENOM" id="CLU_004083_8_0_1"/>
<dbReference type="InterPro" id="IPR007219">
    <property type="entry name" value="XnlR_reg_dom"/>
</dbReference>
<dbReference type="AlphaFoldDB" id="A0A0D2BHF2"/>
<dbReference type="OrthoDB" id="424974at2759"/>
<dbReference type="PANTHER" id="PTHR31001">
    <property type="entry name" value="UNCHARACTERIZED TRANSCRIPTIONAL REGULATORY PROTEIN"/>
    <property type="match status" value="1"/>
</dbReference>
<keyword evidence="6" id="KW-1185">Reference proteome</keyword>
<evidence type="ECO:0000313" key="6">
    <source>
        <dbReference type="Proteomes" id="UP000054342"/>
    </source>
</evidence>
<sequence length="474" mass="52446">MEEMASRISSLEKSLAKSRGQSHLTQPTTLDSKTTSMVPRTQHGKAGEVSREDILVQKGSSSQYFNEVLLSRVLEEVSLASIHCMLQNDTLDLPSQHLQRQLLDLWTSQLLFSALGILSSPYFAQAPSASHPPKPVAVKLWNIYINNVDGCAGLKLLHLPTDEVKVYSTIDKPDEAPMDYHALCLAIYFAAVVSLDDAEAQVILGGDRIAHLFNFKIGLEQSFAQGDFLDRPTLTGLHALAIYLSALRVHNRGKGIWILNGLAIRIAESLGIHRDGGRLGLSPFQSEIRRRLWWHLLSRDGRAGEDYGLEDDFLKQYAWARKAYPQYHVTMYILWHLCVKPKGPNVDRAWQAVDTLFSTELWNETTSGFGPKSAVLEALRLKAVSLRDKVRHWHPNSTLTWDGGGGNGHGSGHVAVATPAEGMPADLITETGSMGSGNPGVCFDIASDEWPNWVTLAQGFQPEGQGLFPSIYWQ</sequence>
<dbReference type="GO" id="GO:0008270">
    <property type="term" value="F:zinc ion binding"/>
    <property type="evidence" value="ECO:0007669"/>
    <property type="project" value="InterPro"/>
</dbReference>
<evidence type="ECO:0000256" key="1">
    <source>
        <dbReference type="ARBA" id="ARBA00004123"/>
    </source>
</evidence>
<evidence type="ECO:0000256" key="3">
    <source>
        <dbReference type="SAM" id="MobiDB-lite"/>
    </source>
</evidence>
<reference evidence="5 6" key="1">
    <citation type="submission" date="2015-01" db="EMBL/GenBank/DDBJ databases">
        <title>The Genome Sequence of Exophiala xenobiotica CBS118157.</title>
        <authorList>
            <consortium name="The Broad Institute Genomics Platform"/>
            <person name="Cuomo C."/>
            <person name="de Hoog S."/>
            <person name="Gorbushina A."/>
            <person name="Stielow B."/>
            <person name="Teixiera M."/>
            <person name="Abouelleil A."/>
            <person name="Chapman S.B."/>
            <person name="Priest M."/>
            <person name="Young S.K."/>
            <person name="Wortman J."/>
            <person name="Nusbaum C."/>
            <person name="Birren B."/>
        </authorList>
    </citation>
    <scope>NUCLEOTIDE SEQUENCE [LARGE SCALE GENOMIC DNA]</scope>
    <source>
        <strain evidence="5 6">CBS 118157</strain>
    </source>
</reference>
<dbReference type="PANTHER" id="PTHR31001:SF57">
    <property type="entry name" value="ZN(II)2CYS6 TRANSCRIPTION FACTOR (EUROFUNG)"/>
    <property type="match status" value="1"/>
</dbReference>
<proteinExistence type="predicted"/>
<accession>A0A0D2BHF2</accession>
<name>A0A0D2BHF2_9EURO</name>
<dbReference type="EMBL" id="KN847322">
    <property type="protein sequence ID" value="KIW51696.1"/>
    <property type="molecule type" value="Genomic_DNA"/>
</dbReference>
<dbReference type="Proteomes" id="UP000054342">
    <property type="component" value="Unassembled WGS sequence"/>
</dbReference>
<feature type="domain" description="Xylanolytic transcriptional activator regulatory" evidence="4">
    <location>
        <begin position="225"/>
        <end position="301"/>
    </location>
</feature>
<dbReference type="GO" id="GO:0003677">
    <property type="term" value="F:DNA binding"/>
    <property type="evidence" value="ECO:0007669"/>
    <property type="project" value="InterPro"/>
</dbReference>
<evidence type="ECO:0000259" key="4">
    <source>
        <dbReference type="Pfam" id="PF04082"/>
    </source>
</evidence>
<feature type="region of interest" description="Disordered" evidence="3">
    <location>
        <begin position="1"/>
        <end position="51"/>
    </location>
</feature>
<keyword evidence="2" id="KW-0539">Nucleus</keyword>
<evidence type="ECO:0000313" key="5">
    <source>
        <dbReference type="EMBL" id="KIW51696.1"/>
    </source>
</evidence>
<dbReference type="GeneID" id="25332300"/>
<dbReference type="CDD" id="cd12148">
    <property type="entry name" value="fungal_TF_MHR"/>
    <property type="match status" value="1"/>
</dbReference>
<dbReference type="RefSeq" id="XP_013312280.1">
    <property type="nucleotide sequence ID" value="XM_013456826.1"/>
</dbReference>
<dbReference type="STRING" id="348802.A0A0D2BHF2"/>
<organism evidence="5 6">
    <name type="scientific">Exophiala xenobiotica</name>
    <dbReference type="NCBI Taxonomy" id="348802"/>
    <lineage>
        <taxon>Eukaryota</taxon>
        <taxon>Fungi</taxon>
        <taxon>Dikarya</taxon>
        <taxon>Ascomycota</taxon>
        <taxon>Pezizomycotina</taxon>
        <taxon>Eurotiomycetes</taxon>
        <taxon>Chaetothyriomycetidae</taxon>
        <taxon>Chaetothyriales</taxon>
        <taxon>Herpotrichiellaceae</taxon>
        <taxon>Exophiala</taxon>
    </lineage>
</organism>
<dbReference type="InterPro" id="IPR050613">
    <property type="entry name" value="Sec_Metabolite_Reg"/>
</dbReference>
<gene>
    <name evidence="5" type="ORF">PV05_10392</name>
</gene>
<dbReference type="GO" id="GO:0005634">
    <property type="term" value="C:nucleus"/>
    <property type="evidence" value="ECO:0007669"/>
    <property type="project" value="UniProtKB-SubCell"/>
</dbReference>
<dbReference type="Pfam" id="PF04082">
    <property type="entry name" value="Fungal_trans"/>
    <property type="match status" value="1"/>
</dbReference>